<evidence type="ECO:0000256" key="1">
    <source>
        <dbReference type="SAM" id="MobiDB-lite"/>
    </source>
</evidence>
<protein>
    <submittedName>
        <fullName evidence="2">Uncharacterized protein</fullName>
    </submittedName>
</protein>
<evidence type="ECO:0000313" key="3">
    <source>
        <dbReference type="Proteomes" id="UP000199215"/>
    </source>
</evidence>
<reference evidence="2 3" key="1">
    <citation type="submission" date="2016-10" db="EMBL/GenBank/DDBJ databases">
        <authorList>
            <person name="de Groot N.N."/>
        </authorList>
    </citation>
    <scope>NUCLEOTIDE SEQUENCE [LARGE SCALE GENOMIC DNA]</scope>
    <source>
        <strain evidence="2 3">IBRC-M10418</strain>
    </source>
</reference>
<keyword evidence="3" id="KW-1185">Reference proteome</keyword>
<sequence length="77" mass="8786">MAGSEPESVPRQPEEPTPEQVLAEMSVCEPYTVGELVDIFDDASRWTIQRRLETLEDNGEISKKKHAENRVTFWIPA</sequence>
<organism evidence="2 3">
    <name type="scientific">Halopenitus malekzadehii</name>
    <dbReference type="NCBI Taxonomy" id="1267564"/>
    <lineage>
        <taxon>Archaea</taxon>
        <taxon>Methanobacteriati</taxon>
        <taxon>Methanobacteriota</taxon>
        <taxon>Stenosarchaea group</taxon>
        <taxon>Halobacteria</taxon>
        <taxon>Halobacteriales</taxon>
        <taxon>Haloferacaceae</taxon>
        <taxon>Halopenitus</taxon>
    </lineage>
</organism>
<dbReference type="Proteomes" id="UP000199215">
    <property type="component" value="Unassembled WGS sequence"/>
</dbReference>
<dbReference type="EMBL" id="FNWU01000001">
    <property type="protein sequence ID" value="SEH40101.1"/>
    <property type="molecule type" value="Genomic_DNA"/>
</dbReference>
<dbReference type="AlphaFoldDB" id="A0A1H6I0P1"/>
<dbReference type="InterPro" id="IPR036390">
    <property type="entry name" value="WH_DNA-bd_sf"/>
</dbReference>
<feature type="region of interest" description="Disordered" evidence="1">
    <location>
        <begin position="1"/>
        <end position="21"/>
    </location>
</feature>
<evidence type="ECO:0000313" key="2">
    <source>
        <dbReference type="EMBL" id="SEH40101.1"/>
    </source>
</evidence>
<proteinExistence type="predicted"/>
<name>A0A1H6I0P1_9EURY</name>
<accession>A0A1H6I0P1</accession>
<gene>
    <name evidence="2" type="ORF">SAMN05192561_101590</name>
</gene>
<dbReference type="SUPFAM" id="SSF46785">
    <property type="entry name" value="Winged helix' DNA-binding domain"/>
    <property type="match status" value="1"/>
</dbReference>